<proteinExistence type="predicted"/>
<gene>
    <name evidence="1" type="ORF">LNP81_17360</name>
</gene>
<evidence type="ECO:0000313" key="2">
    <source>
        <dbReference type="Proteomes" id="UP001430679"/>
    </source>
</evidence>
<accession>A0ABS8MH29</accession>
<evidence type="ECO:0000313" key="1">
    <source>
        <dbReference type="EMBL" id="MCC9064778.1"/>
    </source>
</evidence>
<organism evidence="1 2">
    <name type="scientific">Flavobacterium piscisymbiosum</name>
    <dbReference type="NCBI Taxonomy" id="2893753"/>
    <lineage>
        <taxon>Bacteria</taxon>
        <taxon>Pseudomonadati</taxon>
        <taxon>Bacteroidota</taxon>
        <taxon>Flavobacteriia</taxon>
        <taxon>Flavobacteriales</taxon>
        <taxon>Flavobacteriaceae</taxon>
        <taxon>Flavobacterium</taxon>
    </lineage>
</organism>
<dbReference type="EMBL" id="JAJJMM010000001">
    <property type="protein sequence ID" value="MCC9064778.1"/>
    <property type="molecule type" value="Genomic_DNA"/>
</dbReference>
<name>A0ABS8MH29_9FLAO</name>
<dbReference type="Proteomes" id="UP001430679">
    <property type="component" value="Unassembled WGS sequence"/>
</dbReference>
<keyword evidence="2" id="KW-1185">Reference proteome</keyword>
<comment type="caution">
    <text evidence="1">The sequence shown here is derived from an EMBL/GenBank/DDBJ whole genome shotgun (WGS) entry which is preliminary data.</text>
</comment>
<reference evidence="1" key="1">
    <citation type="submission" date="2021-11" db="EMBL/GenBank/DDBJ databases">
        <title>Description of novel Flavobacterium species.</title>
        <authorList>
            <person name="Saticioglu I.B."/>
            <person name="Ay H."/>
            <person name="Altun S."/>
            <person name="Duman M."/>
        </authorList>
    </citation>
    <scope>NUCLEOTIDE SEQUENCE</scope>
    <source>
        <strain evidence="1">F-30</strain>
    </source>
</reference>
<sequence>MITTHYNNYHQQLSISSESKMFMEKHERNHLEQSYEFVNEPLSCFGKESNYLDSEFCNTLEKMGHGDFLL</sequence>
<protein>
    <submittedName>
        <fullName evidence="1">Uncharacterized protein</fullName>
    </submittedName>
</protein>
<dbReference type="RefSeq" id="WP_230038019.1">
    <property type="nucleotide sequence ID" value="NZ_JAJJMM010000001.1"/>
</dbReference>